<sequence>MIDNDGSGNISVEEFNIFLKQKPNEWSPPEWFVFWAMGWQQLMLSASLKVANLEENVRKAASARRQSADETLLYRYMQALRLISNFVNWHQISGYGQYFAKDFSQYGVAMGDLGRLKRDYQNNTQTIFRELTLAEKDFELADPNDIKELQSKFDNRIEAWIVPFLAVVLEQHLKKINDEEGYEPTDDQWSSMNITLSILLYELYNRMQSLERQWRAQKLNLDLQATSFSGGILAAWYNIVHGEEHQEALQLIVSYFENGSKQEGSIPGDGTAITAELQSLRASVSELQSSVAELSRIIQYMQNNSEGYMARGIGGGGDRIQQQNDKFANEEAEVGWNGQDLAENVDGQNWDEQYYNREQGYVDYQQQQLNFETDE</sequence>
<dbReference type="InterPro" id="IPR018247">
    <property type="entry name" value="EF_Hand_1_Ca_BS"/>
</dbReference>
<dbReference type="PROSITE" id="PS50222">
    <property type="entry name" value="EF_HAND_2"/>
    <property type="match status" value="1"/>
</dbReference>
<comment type="caution">
    <text evidence="2">The sequence shown here is derived from an EMBL/GenBank/DDBJ whole genome shotgun (WGS) entry which is preliminary data.</text>
</comment>
<evidence type="ECO:0000313" key="2">
    <source>
        <dbReference type="EMBL" id="KAK7447723.1"/>
    </source>
</evidence>
<dbReference type="Proteomes" id="UP001498398">
    <property type="component" value="Unassembled WGS sequence"/>
</dbReference>
<proteinExistence type="predicted"/>
<gene>
    <name evidence="2" type="ORF">VKT23_013979</name>
</gene>
<keyword evidence="3" id="KW-1185">Reference proteome</keyword>
<accession>A0ABR1J266</accession>
<protein>
    <recommendedName>
        <fullName evidence="1">EF-hand domain-containing protein</fullName>
    </recommendedName>
</protein>
<dbReference type="EMBL" id="JBANRG010000040">
    <property type="protein sequence ID" value="KAK7447723.1"/>
    <property type="molecule type" value="Genomic_DNA"/>
</dbReference>
<feature type="domain" description="EF-hand" evidence="1">
    <location>
        <begin position="1"/>
        <end position="25"/>
    </location>
</feature>
<reference evidence="2 3" key="1">
    <citation type="submission" date="2024-01" db="EMBL/GenBank/DDBJ databases">
        <title>A draft genome for the cacao thread blight pathogen Marasmiellus scandens.</title>
        <authorList>
            <person name="Baruah I.K."/>
            <person name="Leung J."/>
            <person name="Bukari Y."/>
            <person name="Amoako-Attah I."/>
            <person name="Meinhardt L.W."/>
            <person name="Bailey B.A."/>
            <person name="Cohen S.P."/>
        </authorList>
    </citation>
    <scope>NUCLEOTIDE SEQUENCE [LARGE SCALE GENOMIC DNA]</scope>
    <source>
        <strain evidence="2 3">GH-19</strain>
    </source>
</reference>
<evidence type="ECO:0000259" key="1">
    <source>
        <dbReference type="PROSITE" id="PS50222"/>
    </source>
</evidence>
<organism evidence="2 3">
    <name type="scientific">Marasmiellus scandens</name>
    <dbReference type="NCBI Taxonomy" id="2682957"/>
    <lineage>
        <taxon>Eukaryota</taxon>
        <taxon>Fungi</taxon>
        <taxon>Dikarya</taxon>
        <taxon>Basidiomycota</taxon>
        <taxon>Agaricomycotina</taxon>
        <taxon>Agaricomycetes</taxon>
        <taxon>Agaricomycetidae</taxon>
        <taxon>Agaricales</taxon>
        <taxon>Marasmiineae</taxon>
        <taxon>Omphalotaceae</taxon>
        <taxon>Marasmiellus</taxon>
    </lineage>
</organism>
<dbReference type="InterPro" id="IPR002048">
    <property type="entry name" value="EF_hand_dom"/>
</dbReference>
<evidence type="ECO:0000313" key="3">
    <source>
        <dbReference type="Proteomes" id="UP001498398"/>
    </source>
</evidence>
<dbReference type="PROSITE" id="PS00018">
    <property type="entry name" value="EF_HAND_1"/>
    <property type="match status" value="1"/>
</dbReference>
<name>A0ABR1J266_9AGAR</name>